<sequence length="1092" mass="121281">MLHSAEEQQVIGAGDEEVAEIGRIAVEIENAEVGCTAVFLMIHAFPPGHSLASFQACAACFCKENISADVFRLTRDVVYGQAAGSELLLDVYAAEKPLDNGTSPAIVMIHGGNFMAGSKSEGPVVDEAYFFASSGFVAFSIDYQLESDNYLAEPPGNQAVRDAVHNAKAAVRFVRKNAERFGVDAAHIAESAGAIVAASMNSVSTEGASGTPGVSSQVAAALGLSGTIWPFLVAMPGNDAEEVTPWFNVFGTKDSILFPFLAVMTHTFLLARGLSAAENRLVWAPRSSLRPAMLRFLAQSLETLGVRRIGTVDDFMESTDINQPRALGRSISTTSSDHLLMVMDKVQLRKALEQQGFQELENSLEFHQLWDAINNNGSLDLKSFHAVLRHLKLYLLCGGMRWTSAATGTVAPQLPEESGFIGFIDWNQRRIDEFYFRRPERPMDFFLTHRKAQMKMRWVHCARVGRPTILRLAVKYQLHPLPVEDLIQLEQQSVPLVRKYNENFFVVIPLLRLTSEAKRKLSQYRELRSRRISDVQAEAEDIFTAPELEHCRFACFAAGPPHYDTVISFMTEWKKCQLHGESEHAETGRDRSSSNDAQGLDLSPLPLLSPSMPSPSMTLGEAERQETGDEQDFFAGVVRQIQRDYSMLRAGNASWILWRLVDVTIDELSPILSAYRAQLRWFSSLITTQEARVSKDVEKRLLRSKVELDWVQRKVRPILKVLKHLIKDKAIDPDVTRYLEDVEDHLNLFLEEVSRIIGVCNSLRDEVNSYRDRQQQKVLYVLTLVTTLVMPTHLLTGIFGMNWIDEEGQPVVPGFGVMAENRGYYLFWGTSITFTFVIWTTFRRYIGLEFDPSITAQSFRPFEHREPPKVAMRFPAVAMLYCLAAVRGSCPNGQEEVTKTWQISASEDDFEVSHALMTVSLSDTDLELGIDDSPDTSNNIPGKQTIGLMFRNVDLASDATINSARVVFTVESTGGCCDEPFEITAKMALNPSTLLTAPEALNIYENASTNASVTYAPDLHTVMGAEVSTPDLSAPLREVLAQSSWGNWVLVMIGDSNSTRGPASREYVPFDGAQPAQAAKLVVGSVDFYSAP</sequence>
<dbReference type="GO" id="GO:0005886">
    <property type="term" value="C:plasma membrane"/>
    <property type="evidence" value="ECO:0007669"/>
    <property type="project" value="UniProtKB-SubCell"/>
</dbReference>
<dbReference type="GO" id="GO:0015087">
    <property type="term" value="F:cobalt ion transmembrane transporter activity"/>
    <property type="evidence" value="ECO:0007669"/>
    <property type="project" value="TreeGrafter"/>
</dbReference>
<comment type="similarity">
    <text evidence="2">Belongs to the CorA metal ion transporter (MIT) (TC 1.A.35) family.</text>
</comment>
<protein>
    <submittedName>
        <fullName evidence="11">Magnesium transport protein CorA</fullName>
    </submittedName>
</protein>
<dbReference type="InterPro" id="IPR045861">
    <property type="entry name" value="CorA_cytoplasmic_dom"/>
</dbReference>
<dbReference type="GO" id="GO:0015095">
    <property type="term" value="F:magnesium ion transmembrane transporter activity"/>
    <property type="evidence" value="ECO:0007669"/>
    <property type="project" value="TreeGrafter"/>
</dbReference>
<keyword evidence="5 9" id="KW-0812">Transmembrane</keyword>
<evidence type="ECO:0000256" key="8">
    <source>
        <dbReference type="SAM" id="MobiDB-lite"/>
    </source>
</evidence>
<dbReference type="Proteomes" id="UP000186817">
    <property type="component" value="Unassembled WGS sequence"/>
</dbReference>
<dbReference type="SUPFAM" id="SSF144083">
    <property type="entry name" value="Magnesium transport protein CorA, transmembrane region"/>
    <property type="match status" value="1"/>
</dbReference>
<dbReference type="AlphaFoldDB" id="A0A1Q9DJM1"/>
<proteinExistence type="inferred from homology"/>
<evidence type="ECO:0000313" key="11">
    <source>
        <dbReference type="EMBL" id="OLP95351.1"/>
    </source>
</evidence>
<dbReference type="Gene3D" id="3.40.50.1820">
    <property type="entry name" value="alpha/beta hydrolase"/>
    <property type="match status" value="1"/>
</dbReference>
<feature type="compositionally biased region" description="Low complexity" evidence="8">
    <location>
        <begin position="600"/>
        <end position="617"/>
    </location>
</feature>
<dbReference type="OrthoDB" id="416323at2759"/>
<evidence type="ECO:0000256" key="3">
    <source>
        <dbReference type="ARBA" id="ARBA00022448"/>
    </source>
</evidence>
<evidence type="ECO:0000256" key="2">
    <source>
        <dbReference type="ARBA" id="ARBA00009765"/>
    </source>
</evidence>
<dbReference type="PANTHER" id="PTHR46494:SF1">
    <property type="entry name" value="CORA FAMILY METAL ION TRANSPORTER (EUROFUNG)"/>
    <property type="match status" value="1"/>
</dbReference>
<dbReference type="Gene3D" id="3.30.460.20">
    <property type="entry name" value="CorA soluble domain-like"/>
    <property type="match status" value="1"/>
</dbReference>
<accession>A0A1Q9DJM1</accession>
<evidence type="ECO:0000256" key="1">
    <source>
        <dbReference type="ARBA" id="ARBA00004651"/>
    </source>
</evidence>
<evidence type="ECO:0000256" key="9">
    <source>
        <dbReference type="SAM" id="Phobius"/>
    </source>
</evidence>
<feature type="domain" description="BD-FAE-like" evidence="10">
    <location>
        <begin position="89"/>
        <end position="198"/>
    </location>
</feature>
<dbReference type="InterPro" id="IPR045863">
    <property type="entry name" value="CorA_TM1_TM2"/>
</dbReference>
<feature type="compositionally biased region" description="Basic and acidic residues" evidence="8">
    <location>
        <begin position="581"/>
        <end position="593"/>
    </location>
</feature>
<dbReference type="EMBL" id="LSRX01000507">
    <property type="protein sequence ID" value="OLP95351.1"/>
    <property type="molecule type" value="Genomic_DNA"/>
</dbReference>
<dbReference type="GO" id="GO:0000287">
    <property type="term" value="F:magnesium ion binding"/>
    <property type="evidence" value="ECO:0007669"/>
    <property type="project" value="TreeGrafter"/>
</dbReference>
<evidence type="ECO:0000256" key="7">
    <source>
        <dbReference type="ARBA" id="ARBA00023136"/>
    </source>
</evidence>
<keyword evidence="4" id="KW-1003">Cell membrane</keyword>
<organism evidence="11 12">
    <name type="scientific">Symbiodinium microadriaticum</name>
    <name type="common">Dinoflagellate</name>
    <name type="synonym">Zooxanthella microadriatica</name>
    <dbReference type="NCBI Taxonomy" id="2951"/>
    <lineage>
        <taxon>Eukaryota</taxon>
        <taxon>Sar</taxon>
        <taxon>Alveolata</taxon>
        <taxon>Dinophyceae</taxon>
        <taxon>Suessiales</taxon>
        <taxon>Symbiodiniaceae</taxon>
        <taxon>Symbiodinium</taxon>
    </lineage>
</organism>
<feature type="transmembrane region" description="Helical" evidence="9">
    <location>
        <begin position="778"/>
        <end position="804"/>
    </location>
</feature>
<dbReference type="InterPro" id="IPR002523">
    <property type="entry name" value="MgTranspt_CorA/ZnTranspt_ZntB"/>
</dbReference>
<gene>
    <name evidence="11" type="primary">corA</name>
    <name evidence="11" type="ORF">AK812_SmicGene22538</name>
</gene>
<dbReference type="InterPro" id="IPR029058">
    <property type="entry name" value="AB_hydrolase_fold"/>
</dbReference>
<feature type="region of interest" description="Disordered" evidence="8">
    <location>
        <begin position="581"/>
        <end position="625"/>
    </location>
</feature>
<dbReference type="Pfam" id="PF20434">
    <property type="entry name" value="BD-FAE"/>
    <property type="match status" value="1"/>
</dbReference>
<reference evidence="11 12" key="1">
    <citation type="submission" date="2016-02" db="EMBL/GenBank/DDBJ databases">
        <title>Genome analysis of coral dinoflagellate symbionts highlights evolutionary adaptations to a symbiotic lifestyle.</title>
        <authorList>
            <person name="Aranda M."/>
            <person name="Li Y."/>
            <person name="Liew Y.J."/>
            <person name="Baumgarten S."/>
            <person name="Simakov O."/>
            <person name="Wilson M."/>
            <person name="Piel J."/>
            <person name="Ashoor H."/>
            <person name="Bougouffa S."/>
            <person name="Bajic V.B."/>
            <person name="Ryu T."/>
            <person name="Ravasi T."/>
            <person name="Bayer T."/>
            <person name="Micklem G."/>
            <person name="Kim H."/>
            <person name="Bhak J."/>
            <person name="Lajeunesse T.C."/>
            <person name="Voolstra C.R."/>
        </authorList>
    </citation>
    <scope>NUCLEOTIDE SEQUENCE [LARGE SCALE GENOMIC DNA]</scope>
    <source>
        <strain evidence="11 12">CCMP2467</strain>
    </source>
</reference>
<keyword evidence="12" id="KW-1185">Reference proteome</keyword>
<evidence type="ECO:0000259" key="10">
    <source>
        <dbReference type="Pfam" id="PF20434"/>
    </source>
</evidence>
<name>A0A1Q9DJM1_SYMMI</name>
<evidence type="ECO:0000256" key="5">
    <source>
        <dbReference type="ARBA" id="ARBA00022692"/>
    </source>
</evidence>
<evidence type="ECO:0000256" key="4">
    <source>
        <dbReference type="ARBA" id="ARBA00022475"/>
    </source>
</evidence>
<dbReference type="SUPFAM" id="SSF143865">
    <property type="entry name" value="CorA soluble domain-like"/>
    <property type="match status" value="1"/>
</dbReference>
<keyword evidence="3" id="KW-0813">Transport</keyword>
<dbReference type="PANTHER" id="PTHR46494">
    <property type="entry name" value="CORA FAMILY METAL ION TRANSPORTER (EUROFUNG)"/>
    <property type="match status" value="1"/>
</dbReference>
<feature type="transmembrane region" description="Helical" evidence="9">
    <location>
        <begin position="824"/>
        <end position="842"/>
    </location>
</feature>
<evidence type="ECO:0000313" key="12">
    <source>
        <dbReference type="Proteomes" id="UP000186817"/>
    </source>
</evidence>
<evidence type="ECO:0000256" key="6">
    <source>
        <dbReference type="ARBA" id="ARBA00022989"/>
    </source>
</evidence>
<comment type="caution">
    <text evidence="11">The sequence shown here is derived from an EMBL/GenBank/DDBJ whole genome shotgun (WGS) entry which is preliminary data.</text>
</comment>
<keyword evidence="6 9" id="KW-1133">Transmembrane helix</keyword>
<keyword evidence="7 9" id="KW-0472">Membrane</keyword>
<dbReference type="InterPro" id="IPR049492">
    <property type="entry name" value="BD-FAE-like_dom"/>
</dbReference>
<dbReference type="Pfam" id="PF01544">
    <property type="entry name" value="CorA"/>
    <property type="match status" value="1"/>
</dbReference>
<dbReference type="SUPFAM" id="SSF53474">
    <property type="entry name" value="alpha/beta-Hydrolases"/>
    <property type="match status" value="1"/>
</dbReference>
<dbReference type="GO" id="GO:0050897">
    <property type="term" value="F:cobalt ion binding"/>
    <property type="evidence" value="ECO:0007669"/>
    <property type="project" value="TreeGrafter"/>
</dbReference>
<comment type="subcellular location">
    <subcellularLocation>
        <location evidence="1">Cell membrane</location>
        <topology evidence="1">Multi-pass membrane protein</topology>
    </subcellularLocation>
</comment>
<dbReference type="Gene3D" id="1.20.58.340">
    <property type="entry name" value="Magnesium transport protein CorA, transmembrane region"/>
    <property type="match status" value="2"/>
</dbReference>